<feature type="region of interest" description="Disordered" evidence="6">
    <location>
        <begin position="44"/>
        <end position="67"/>
    </location>
</feature>
<dbReference type="GO" id="GO:0005524">
    <property type="term" value="F:ATP binding"/>
    <property type="evidence" value="ECO:0007669"/>
    <property type="project" value="UniProtKB-KW"/>
</dbReference>
<organism evidence="8 9">
    <name type="scientific">Elliptochloris bilobata</name>
    <dbReference type="NCBI Taxonomy" id="381761"/>
    <lineage>
        <taxon>Eukaryota</taxon>
        <taxon>Viridiplantae</taxon>
        <taxon>Chlorophyta</taxon>
        <taxon>core chlorophytes</taxon>
        <taxon>Trebouxiophyceae</taxon>
        <taxon>Trebouxiophyceae incertae sedis</taxon>
        <taxon>Elliptochloris clade</taxon>
        <taxon>Elliptochloris</taxon>
    </lineage>
</organism>
<dbReference type="InterPro" id="IPR000719">
    <property type="entry name" value="Prot_kinase_dom"/>
</dbReference>
<proteinExistence type="predicted"/>
<feature type="region of interest" description="Disordered" evidence="6">
    <location>
        <begin position="188"/>
        <end position="207"/>
    </location>
</feature>
<dbReference type="PANTHER" id="PTHR24058:SF124">
    <property type="entry name" value="PROTEIN KINASE SUPERFAMILY PROTEIN"/>
    <property type="match status" value="1"/>
</dbReference>
<evidence type="ECO:0000256" key="2">
    <source>
        <dbReference type="ARBA" id="ARBA00022679"/>
    </source>
</evidence>
<evidence type="ECO:0000256" key="6">
    <source>
        <dbReference type="SAM" id="MobiDB-lite"/>
    </source>
</evidence>
<feature type="compositionally biased region" description="Low complexity" evidence="6">
    <location>
        <begin position="301"/>
        <end position="316"/>
    </location>
</feature>
<keyword evidence="9" id="KW-1185">Reference proteome</keyword>
<name>A0AAW1QKT3_9CHLO</name>
<feature type="compositionally biased region" description="Pro residues" evidence="6">
    <location>
        <begin position="463"/>
        <end position="477"/>
    </location>
</feature>
<dbReference type="Proteomes" id="UP001445335">
    <property type="component" value="Unassembled WGS sequence"/>
</dbReference>
<feature type="region of interest" description="Disordered" evidence="6">
    <location>
        <begin position="246"/>
        <end position="277"/>
    </location>
</feature>
<feature type="domain" description="Protein kinase" evidence="7">
    <location>
        <begin position="718"/>
        <end position="1020"/>
    </location>
</feature>
<feature type="region of interest" description="Disordered" evidence="6">
    <location>
        <begin position="301"/>
        <end position="396"/>
    </location>
</feature>
<reference evidence="8 9" key="1">
    <citation type="journal article" date="2024" name="Nat. Commun.">
        <title>Phylogenomics reveals the evolutionary origins of lichenization in chlorophyte algae.</title>
        <authorList>
            <person name="Puginier C."/>
            <person name="Libourel C."/>
            <person name="Otte J."/>
            <person name="Skaloud P."/>
            <person name="Haon M."/>
            <person name="Grisel S."/>
            <person name="Petersen M."/>
            <person name="Berrin J.G."/>
            <person name="Delaux P.M."/>
            <person name="Dal Grande F."/>
            <person name="Keller J."/>
        </authorList>
    </citation>
    <scope>NUCLEOTIDE SEQUENCE [LARGE SCALE GENOMIC DNA]</scope>
    <source>
        <strain evidence="8 9">SAG 245.80</strain>
    </source>
</reference>
<dbReference type="PROSITE" id="PS50011">
    <property type="entry name" value="PROTEIN_KINASE_DOM"/>
    <property type="match status" value="1"/>
</dbReference>
<evidence type="ECO:0000313" key="8">
    <source>
        <dbReference type="EMBL" id="KAK9821721.1"/>
    </source>
</evidence>
<dbReference type="AlphaFoldDB" id="A0AAW1QKT3"/>
<dbReference type="Pfam" id="PF00069">
    <property type="entry name" value="Pkinase"/>
    <property type="match status" value="1"/>
</dbReference>
<feature type="compositionally biased region" description="Polar residues" evidence="6">
    <location>
        <begin position="194"/>
        <end position="205"/>
    </location>
</feature>
<keyword evidence="3" id="KW-0547">Nucleotide-binding</keyword>
<keyword evidence="1" id="KW-0723">Serine/threonine-protein kinase</keyword>
<feature type="region of interest" description="Disordered" evidence="6">
    <location>
        <begin position="410"/>
        <end position="487"/>
    </location>
</feature>
<keyword evidence="2" id="KW-0808">Transferase</keyword>
<feature type="compositionally biased region" description="Polar residues" evidence="6">
    <location>
        <begin position="361"/>
        <end position="371"/>
    </location>
</feature>
<evidence type="ECO:0000256" key="4">
    <source>
        <dbReference type="ARBA" id="ARBA00022777"/>
    </source>
</evidence>
<dbReference type="PANTHER" id="PTHR24058">
    <property type="entry name" value="DUAL SPECIFICITY PROTEIN KINASE"/>
    <property type="match status" value="1"/>
</dbReference>
<dbReference type="InterPro" id="IPR050494">
    <property type="entry name" value="Ser_Thr_dual-spec_kinase"/>
</dbReference>
<evidence type="ECO:0000256" key="3">
    <source>
        <dbReference type="ARBA" id="ARBA00022741"/>
    </source>
</evidence>
<evidence type="ECO:0000256" key="1">
    <source>
        <dbReference type="ARBA" id="ARBA00022527"/>
    </source>
</evidence>
<sequence>MDSSPPKRETLAFVISFLRAEGLYAAEEALHRELESRYSKGLVAQDSPAASGCAPGRSPSSGRPAANADAFEFTPASERGHGDLHLSARAGSVDNMEESLSRLPSWDQHFDSSTPATPLAGGSPGLGGVAGSDVEEYEDAEDVGYVREDVRGQDAFMARELDLSDDDASGRGADVYHRALLMRAGQELGAGRESVSSDGHGSSYFSGERHGAAAAAAASEPASSAAGPADDRTVTLMEPVYPSGSLSRAASGAMATGSPGSGVGGLPHPEDPSGSAAAKTCLRHVDSLGASVGGDLAAAAAAESPAEAGPGPAADARNSLEPAGEAPASEAHRGAEGGTPAPGPARKLRPKHDVTGGRSPEATSRGLSETPATPVGVSDEDEAFSFPVTPPSEPAAPGAVFSSWASFQSSGRAHKSGMSSGYNTDDDISGGGRSSGCLSPQLPADAHGSGGFFASLPDLRAQPEPPGPQPRPPPAPPTAHLLGGSLGGSLGGTLGGSLRAAVSLVQEDGEACAAAPLLPSSPVGGGLAEPDLAAAIETLPALQVGRAGPVPANATSRQLSERAAAAAASAAAGEDGGAPSSVALHTLNTQVSLRKGGQADMRGAAMRAAAEARGPSEDEEPALDAAGPQPADRAEDASSRAGAQARPERDAPAGSSDGVQAAPPAAAEPAVVYEYDAELIERKYEIMCLKIIHRRRRTGFEETKDFPIRINDLIAGRYQVMDFLGAAAFSKAVQALDIQAGRLVCLKIIKNNKDYFDQSLDEIKLLNYVNAADPLDEHGMLRLYDYFYYKEHLFLVCELLRANLYEFQKYNREAGDPLYFTLPRVQAIARQVLSSLAFLHSLGLIHSDLKPENILIKSYSRCEVKVIDLGSSCFTTDQLSSYVQSRSYRAPEVILGLPYGPGIDVWSLGCILAELLSGYVLFQNDSLATLLARLEGVLGPVPRRLLRAGRFSHRFYTRAGALFERSAQSGRYEILRPKRTSLRCRVPEADAGALAFLHALLTVDPALRPTAEQALAHPWLGHVYPSD</sequence>
<dbReference type="CDD" id="cd14133">
    <property type="entry name" value="PKc_DYRK_like"/>
    <property type="match status" value="1"/>
</dbReference>
<dbReference type="InterPro" id="IPR008271">
    <property type="entry name" value="Ser/Thr_kinase_AS"/>
</dbReference>
<gene>
    <name evidence="8" type="ORF">WJX81_003748</name>
</gene>
<evidence type="ECO:0000313" key="9">
    <source>
        <dbReference type="Proteomes" id="UP001445335"/>
    </source>
</evidence>
<dbReference type="SUPFAM" id="SSF56112">
    <property type="entry name" value="Protein kinase-like (PK-like)"/>
    <property type="match status" value="1"/>
</dbReference>
<evidence type="ECO:0000256" key="5">
    <source>
        <dbReference type="ARBA" id="ARBA00022840"/>
    </source>
</evidence>
<feature type="region of interest" description="Disordered" evidence="6">
    <location>
        <begin position="93"/>
        <end position="138"/>
    </location>
</feature>
<dbReference type="GO" id="GO:0004674">
    <property type="term" value="F:protein serine/threonine kinase activity"/>
    <property type="evidence" value="ECO:0007669"/>
    <property type="project" value="UniProtKB-KW"/>
</dbReference>
<dbReference type="Gene3D" id="3.30.200.20">
    <property type="entry name" value="Phosphorylase Kinase, domain 1"/>
    <property type="match status" value="1"/>
</dbReference>
<dbReference type="PROSITE" id="PS00108">
    <property type="entry name" value="PROTEIN_KINASE_ST"/>
    <property type="match status" value="1"/>
</dbReference>
<accession>A0AAW1QKT3</accession>
<dbReference type="FunFam" id="3.30.200.20:FF:000216">
    <property type="entry name" value="Putative serine/threonine-protein kinase dyrk2"/>
    <property type="match status" value="1"/>
</dbReference>
<dbReference type="SMART" id="SM00220">
    <property type="entry name" value="S_TKc"/>
    <property type="match status" value="1"/>
</dbReference>
<comment type="caution">
    <text evidence="8">The sequence shown here is derived from an EMBL/GenBank/DDBJ whole genome shotgun (WGS) entry which is preliminary data.</text>
</comment>
<keyword evidence="5" id="KW-0067">ATP-binding</keyword>
<feature type="compositionally biased region" description="Polar residues" evidence="6">
    <location>
        <begin position="410"/>
        <end position="423"/>
    </location>
</feature>
<protein>
    <recommendedName>
        <fullName evidence="7">Protein kinase domain-containing protein</fullName>
    </recommendedName>
</protein>
<feature type="compositionally biased region" description="Low complexity" evidence="6">
    <location>
        <begin position="596"/>
        <end position="613"/>
    </location>
</feature>
<feature type="region of interest" description="Disordered" evidence="6">
    <location>
        <begin position="593"/>
        <end position="663"/>
    </location>
</feature>
<dbReference type="InterPro" id="IPR011009">
    <property type="entry name" value="Kinase-like_dom_sf"/>
</dbReference>
<keyword evidence="4" id="KW-0418">Kinase</keyword>
<dbReference type="Gene3D" id="1.10.510.10">
    <property type="entry name" value="Transferase(Phosphotransferase) domain 1"/>
    <property type="match status" value="1"/>
</dbReference>
<dbReference type="EMBL" id="JALJOU010000098">
    <property type="protein sequence ID" value="KAK9821721.1"/>
    <property type="molecule type" value="Genomic_DNA"/>
</dbReference>
<evidence type="ECO:0000259" key="7">
    <source>
        <dbReference type="PROSITE" id="PS50011"/>
    </source>
</evidence>